<name>A0A2P2QM52_RHIMU</name>
<evidence type="ECO:0000313" key="1">
    <source>
        <dbReference type="EMBL" id="MBX68082.1"/>
    </source>
</evidence>
<accession>A0A2P2QM52</accession>
<reference evidence="1" key="1">
    <citation type="submission" date="2018-02" db="EMBL/GenBank/DDBJ databases">
        <title>Rhizophora mucronata_Transcriptome.</title>
        <authorList>
            <person name="Meera S.P."/>
            <person name="Sreeshan A."/>
            <person name="Augustine A."/>
        </authorList>
    </citation>
    <scope>NUCLEOTIDE SEQUENCE</scope>
    <source>
        <tissue evidence="1">Leaf</tissue>
    </source>
</reference>
<protein>
    <submittedName>
        <fullName evidence="1">Uncharacterized protein</fullName>
    </submittedName>
</protein>
<organism evidence="1">
    <name type="scientific">Rhizophora mucronata</name>
    <name type="common">Asiatic mangrove</name>
    <dbReference type="NCBI Taxonomy" id="61149"/>
    <lineage>
        <taxon>Eukaryota</taxon>
        <taxon>Viridiplantae</taxon>
        <taxon>Streptophyta</taxon>
        <taxon>Embryophyta</taxon>
        <taxon>Tracheophyta</taxon>
        <taxon>Spermatophyta</taxon>
        <taxon>Magnoliopsida</taxon>
        <taxon>eudicotyledons</taxon>
        <taxon>Gunneridae</taxon>
        <taxon>Pentapetalae</taxon>
        <taxon>rosids</taxon>
        <taxon>fabids</taxon>
        <taxon>Malpighiales</taxon>
        <taxon>Rhizophoraceae</taxon>
        <taxon>Rhizophora</taxon>
    </lineage>
</organism>
<sequence>MQETEKDKERYKNDEYVSELAYYLGARTIIVFCIS</sequence>
<dbReference type="AlphaFoldDB" id="A0A2P2QM52"/>
<dbReference type="EMBL" id="GGEC01087598">
    <property type="protein sequence ID" value="MBX68082.1"/>
    <property type="molecule type" value="Transcribed_RNA"/>
</dbReference>
<proteinExistence type="predicted"/>